<evidence type="ECO:0000313" key="9">
    <source>
        <dbReference type="Proteomes" id="UP000008363"/>
    </source>
</evidence>
<dbReference type="Pfam" id="PF00892">
    <property type="entry name" value="EamA"/>
    <property type="match status" value="1"/>
</dbReference>
<dbReference type="InterPro" id="IPR037185">
    <property type="entry name" value="EmrE-like"/>
</dbReference>
<feature type="transmembrane region" description="Helical" evidence="6">
    <location>
        <begin position="240"/>
        <end position="260"/>
    </location>
</feature>
<evidence type="ECO:0000259" key="7">
    <source>
        <dbReference type="Pfam" id="PF00892"/>
    </source>
</evidence>
<dbReference type="Proteomes" id="UP000008363">
    <property type="component" value="Unassembled WGS sequence"/>
</dbReference>
<dbReference type="STRING" id="1108045.GORHZ_070_00260"/>
<dbReference type="GO" id="GO:0016020">
    <property type="term" value="C:membrane"/>
    <property type="evidence" value="ECO:0007669"/>
    <property type="project" value="UniProtKB-SubCell"/>
</dbReference>
<keyword evidence="4 6" id="KW-1133">Transmembrane helix</keyword>
<evidence type="ECO:0000256" key="1">
    <source>
        <dbReference type="ARBA" id="ARBA00004141"/>
    </source>
</evidence>
<evidence type="ECO:0000256" key="5">
    <source>
        <dbReference type="ARBA" id="ARBA00023136"/>
    </source>
</evidence>
<dbReference type="eggNOG" id="COG5006">
    <property type="taxonomic scope" value="Bacteria"/>
</dbReference>
<feature type="transmembrane region" description="Helical" evidence="6">
    <location>
        <begin position="123"/>
        <end position="144"/>
    </location>
</feature>
<accession>K6W7S6</accession>
<feature type="transmembrane region" description="Helical" evidence="6">
    <location>
        <begin position="39"/>
        <end position="60"/>
    </location>
</feature>
<keyword evidence="5 6" id="KW-0472">Membrane</keyword>
<proteinExistence type="inferred from homology"/>
<dbReference type="PANTHER" id="PTHR32322:SF2">
    <property type="entry name" value="EAMA DOMAIN-CONTAINING PROTEIN"/>
    <property type="match status" value="1"/>
</dbReference>
<evidence type="ECO:0000313" key="8">
    <source>
        <dbReference type="EMBL" id="GAB89771.1"/>
    </source>
</evidence>
<comment type="caution">
    <text evidence="8">The sequence shown here is derived from an EMBL/GenBank/DDBJ whole genome shotgun (WGS) entry which is preliminary data.</text>
</comment>
<dbReference type="PROSITE" id="PS51257">
    <property type="entry name" value="PROKAR_LIPOPROTEIN"/>
    <property type="match status" value="1"/>
</dbReference>
<keyword evidence="9" id="KW-1185">Reference proteome</keyword>
<feature type="transmembrane region" description="Helical" evidence="6">
    <location>
        <begin position="96"/>
        <end position="116"/>
    </location>
</feature>
<comment type="similarity">
    <text evidence="2">Belongs to the EamA transporter family.</text>
</comment>
<feature type="transmembrane region" description="Helical" evidence="6">
    <location>
        <begin position="266"/>
        <end position="286"/>
    </location>
</feature>
<evidence type="ECO:0000256" key="4">
    <source>
        <dbReference type="ARBA" id="ARBA00022989"/>
    </source>
</evidence>
<reference evidence="8 9" key="1">
    <citation type="submission" date="2012-08" db="EMBL/GenBank/DDBJ databases">
        <title>Whole genome shotgun sequence of Gordonia rhizosphera NBRC 16068.</title>
        <authorList>
            <person name="Takarada H."/>
            <person name="Isaki S."/>
            <person name="Hosoyama A."/>
            <person name="Tsuchikane K."/>
            <person name="Katsumata H."/>
            <person name="Baba S."/>
            <person name="Ohji S."/>
            <person name="Yamazaki S."/>
            <person name="Fujita N."/>
        </authorList>
    </citation>
    <scope>NUCLEOTIDE SEQUENCE [LARGE SCALE GENOMIC DNA]</scope>
    <source>
        <strain evidence="8 9">NBRC 16068</strain>
    </source>
</reference>
<dbReference type="InterPro" id="IPR050638">
    <property type="entry name" value="AA-Vitamin_Transporters"/>
</dbReference>
<name>K6W7S6_9ACTN</name>
<feature type="transmembrane region" description="Helical" evidence="6">
    <location>
        <begin position="72"/>
        <end position="90"/>
    </location>
</feature>
<keyword evidence="3 6" id="KW-0812">Transmembrane</keyword>
<evidence type="ECO:0000256" key="2">
    <source>
        <dbReference type="ARBA" id="ARBA00007362"/>
    </source>
</evidence>
<dbReference type="AlphaFoldDB" id="K6W7S6"/>
<sequence length="310" mass="32245">MDTSSRTSGGTGTAAAMILGSCVSLQFGGAIAVHLFPTLGVWGVTALRLGFAAVILMVAIRPRVRRWTPLQWRSVMLFAVALAGMNGSFYCAIDRLPLGVAVTIEFLGPLLLSAALSRRMIDLAWVALAFVGLGLLGIESVTQAESLDSVGVVFALVAGSFWVLYILTSARVGQRVPGAGGLAMALVFSSLLVLPFGVSGVASAVGDPIPFVLALAVAMMSSVIPYTLELAALRRLPRHVFGILLSLEPVVAAIAGWALLHQPTGPLRLAAITLVIVASMGTIVTARPTRVASAAPPVTDDEYAQMPEVS</sequence>
<protein>
    <submittedName>
        <fullName evidence="8">Putative amino acid efflux protein</fullName>
    </submittedName>
</protein>
<feature type="transmembrane region" description="Helical" evidence="6">
    <location>
        <begin position="12"/>
        <end position="33"/>
    </location>
</feature>
<feature type="transmembrane region" description="Helical" evidence="6">
    <location>
        <begin position="150"/>
        <end position="167"/>
    </location>
</feature>
<feature type="domain" description="EamA" evidence="7">
    <location>
        <begin position="151"/>
        <end position="281"/>
    </location>
</feature>
<dbReference type="SUPFAM" id="SSF103481">
    <property type="entry name" value="Multidrug resistance efflux transporter EmrE"/>
    <property type="match status" value="1"/>
</dbReference>
<dbReference type="EMBL" id="BAHC01000070">
    <property type="protein sequence ID" value="GAB89771.1"/>
    <property type="molecule type" value="Genomic_DNA"/>
</dbReference>
<gene>
    <name evidence="8" type="ORF">GORHZ_070_00260</name>
</gene>
<dbReference type="InterPro" id="IPR000620">
    <property type="entry name" value="EamA_dom"/>
</dbReference>
<organism evidence="8 9">
    <name type="scientific">Gordonia rhizosphera NBRC 16068</name>
    <dbReference type="NCBI Taxonomy" id="1108045"/>
    <lineage>
        <taxon>Bacteria</taxon>
        <taxon>Bacillati</taxon>
        <taxon>Actinomycetota</taxon>
        <taxon>Actinomycetes</taxon>
        <taxon>Mycobacteriales</taxon>
        <taxon>Gordoniaceae</taxon>
        <taxon>Gordonia</taxon>
    </lineage>
</organism>
<dbReference type="RefSeq" id="WP_006332044.1">
    <property type="nucleotide sequence ID" value="NZ_BAHC01000070.1"/>
</dbReference>
<comment type="subcellular location">
    <subcellularLocation>
        <location evidence="1">Membrane</location>
        <topology evidence="1">Multi-pass membrane protein</topology>
    </subcellularLocation>
</comment>
<dbReference type="PANTHER" id="PTHR32322">
    <property type="entry name" value="INNER MEMBRANE TRANSPORTER"/>
    <property type="match status" value="1"/>
</dbReference>
<feature type="transmembrane region" description="Helical" evidence="6">
    <location>
        <begin position="179"/>
        <end position="202"/>
    </location>
</feature>
<evidence type="ECO:0000256" key="3">
    <source>
        <dbReference type="ARBA" id="ARBA00022692"/>
    </source>
</evidence>
<feature type="transmembrane region" description="Helical" evidence="6">
    <location>
        <begin position="208"/>
        <end position="228"/>
    </location>
</feature>
<evidence type="ECO:0000256" key="6">
    <source>
        <dbReference type="SAM" id="Phobius"/>
    </source>
</evidence>